<evidence type="ECO:0000256" key="2">
    <source>
        <dbReference type="ARBA" id="ARBA00012528"/>
    </source>
</evidence>
<evidence type="ECO:0000256" key="6">
    <source>
        <dbReference type="ARBA" id="ARBA00023136"/>
    </source>
</evidence>
<keyword evidence="3" id="KW-1003">Cell membrane</keyword>
<gene>
    <name evidence="9" type="ORF">QWI16_02330</name>
</gene>
<evidence type="ECO:0000256" key="3">
    <source>
        <dbReference type="ARBA" id="ARBA00022475"/>
    </source>
</evidence>
<dbReference type="NCBIfam" id="TIGR00254">
    <property type="entry name" value="GGDEF"/>
    <property type="match status" value="1"/>
</dbReference>
<dbReference type="Gene3D" id="3.30.450.20">
    <property type="entry name" value="PAS domain"/>
    <property type="match status" value="1"/>
</dbReference>
<dbReference type="CDD" id="cd18773">
    <property type="entry name" value="PDC1_HK_sensor"/>
    <property type="match status" value="1"/>
</dbReference>
<dbReference type="InterPro" id="IPR029787">
    <property type="entry name" value="Nucleotide_cyclase"/>
</dbReference>
<evidence type="ECO:0000259" key="8">
    <source>
        <dbReference type="PROSITE" id="PS50887"/>
    </source>
</evidence>
<keyword evidence="10" id="KW-1185">Reference proteome</keyword>
<dbReference type="InterPro" id="IPR043128">
    <property type="entry name" value="Rev_trsase/Diguanyl_cyclase"/>
</dbReference>
<dbReference type="Pfam" id="PF02743">
    <property type="entry name" value="dCache_1"/>
    <property type="match status" value="1"/>
</dbReference>
<feature type="domain" description="GGDEF" evidence="8">
    <location>
        <begin position="349"/>
        <end position="480"/>
    </location>
</feature>
<keyword evidence="5 7" id="KW-1133">Transmembrane helix</keyword>
<keyword evidence="9" id="KW-0548">Nucleotidyltransferase</keyword>
<dbReference type="SUPFAM" id="SSF103190">
    <property type="entry name" value="Sensory domain-like"/>
    <property type="match status" value="1"/>
</dbReference>
<name>A0ABT8TA47_9GAMM</name>
<dbReference type="Proteomes" id="UP001168380">
    <property type="component" value="Unassembled WGS sequence"/>
</dbReference>
<evidence type="ECO:0000313" key="10">
    <source>
        <dbReference type="Proteomes" id="UP001168380"/>
    </source>
</evidence>
<keyword evidence="9" id="KW-0808">Transferase</keyword>
<dbReference type="EMBL" id="JAULRT010000032">
    <property type="protein sequence ID" value="MDO3380992.1"/>
    <property type="molecule type" value="Genomic_DNA"/>
</dbReference>
<accession>A0ABT8TA47</accession>
<dbReference type="InterPro" id="IPR033479">
    <property type="entry name" value="dCache_1"/>
</dbReference>
<evidence type="ECO:0000313" key="9">
    <source>
        <dbReference type="EMBL" id="MDO3380992.1"/>
    </source>
</evidence>
<sequence>MLQRKSVFVLSLSLLLLVGFVATSLVSYLVARDSVTTQLEEQALPLTSDNIYSEIQRDLLQPLLISSLMAHDTFVTGWVEDGEQELEKITDYLARIQDKYDTITAFFISDRTLNYYHTSGIIKQVSAQDPKDDWYFRAKALNGDYEINVDQDTVDRSRLSIFVNYRVLDDQGQFIGVTGVGLSVDSVMQLIESYQRRYGRTIYFVDREGRVALHGAGYSGADWLGDKPGMNGLYTRLLTSPSATVSYHRGDGHKVYINSRLVPEFDWYLIVEQTDDPAQQQIERALWFNLLLSLAITLLVLSIAYFTLRGYQRRLEQMATKDKLTGAASRQVFDLIFSRAVKTAQRKGQPLALISMDLDRFKSVNDTYGHQCGDEVIRTFAELVIAHVRETDTLCRWGGEEFLLLLEDCDLARAERIAETIRSAFESHVFRFGRDTQLLTVSSGVALYRSGEGLGQLVDRVDQALYESKRAGRNRVSMAD</sequence>
<evidence type="ECO:0000256" key="1">
    <source>
        <dbReference type="ARBA" id="ARBA00004651"/>
    </source>
</evidence>
<evidence type="ECO:0000256" key="4">
    <source>
        <dbReference type="ARBA" id="ARBA00022692"/>
    </source>
</evidence>
<protein>
    <recommendedName>
        <fullName evidence="2">diguanylate cyclase</fullName>
        <ecNumber evidence="2">2.7.7.65</ecNumber>
    </recommendedName>
</protein>
<dbReference type="PANTHER" id="PTHR45138:SF26">
    <property type="entry name" value="DIGUANYLATE CYCLASE"/>
    <property type="match status" value="1"/>
</dbReference>
<dbReference type="InterPro" id="IPR050469">
    <property type="entry name" value="Diguanylate_Cyclase"/>
</dbReference>
<dbReference type="Pfam" id="PF00990">
    <property type="entry name" value="GGDEF"/>
    <property type="match status" value="1"/>
</dbReference>
<keyword evidence="6 7" id="KW-0472">Membrane</keyword>
<dbReference type="RefSeq" id="WP_302711115.1">
    <property type="nucleotide sequence ID" value="NZ_JAULRT010000032.1"/>
</dbReference>
<comment type="caution">
    <text evidence="9">The sequence shown here is derived from an EMBL/GenBank/DDBJ whole genome shotgun (WGS) entry which is preliminary data.</text>
</comment>
<feature type="transmembrane region" description="Helical" evidence="7">
    <location>
        <begin position="286"/>
        <end position="308"/>
    </location>
</feature>
<dbReference type="SUPFAM" id="SSF55073">
    <property type="entry name" value="Nucleotide cyclase"/>
    <property type="match status" value="1"/>
</dbReference>
<dbReference type="InterPro" id="IPR000160">
    <property type="entry name" value="GGDEF_dom"/>
</dbReference>
<dbReference type="PANTHER" id="PTHR45138">
    <property type="entry name" value="REGULATORY COMPONENTS OF SENSORY TRANSDUCTION SYSTEM"/>
    <property type="match status" value="1"/>
</dbReference>
<dbReference type="SMART" id="SM00267">
    <property type="entry name" value="GGDEF"/>
    <property type="match status" value="1"/>
</dbReference>
<evidence type="ECO:0000256" key="7">
    <source>
        <dbReference type="SAM" id="Phobius"/>
    </source>
</evidence>
<dbReference type="CDD" id="cd01949">
    <property type="entry name" value="GGDEF"/>
    <property type="match status" value="1"/>
</dbReference>
<evidence type="ECO:0000256" key="5">
    <source>
        <dbReference type="ARBA" id="ARBA00022989"/>
    </source>
</evidence>
<reference evidence="9" key="1">
    <citation type="submission" date="2023-07" db="EMBL/GenBank/DDBJ databases">
        <title>Gilvimarinus algae sp. nov., isolated from the surface of Kelp.</title>
        <authorList>
            <person name="Sun Y.Y."/>
            <person name="Gong Y."/>
            <person name="Du Z.J."/>
        </authorList>
    </citation>
    <scope>NUCLEOTIDE SEQUENCE</scope>
    <source>
        <strain evidence="9">SDUM040014</strain>
    </source>
</reference>
<organism evidence="9 10">
    <name type="scientific">Gilvimarinus algae</name>
    <dbReference type="NCBI Taxonomy" id="3058037"/>
    <lineage>
        <taxon>Bacteria</taxon>
        <taxon>Pseudomonadati</taxon>
        <taxon>Pseudomonadota</taxon>
        <taxon>Gammaproteobacteria</taxon>
        <taxon>Cellvibrionales</taxon>
        <taxon>Cellvibrionaceae</taxon>
        <taxon>Gilvimarinus</taxon>
    </lineage>
</organism>
<keyword evidence="4 7" id="KW-0812">Transmembrane</keyword>
<dbReference type="PROSITE" id="PS50887">
    <property type="entry name" value="GGDEF"/>
    <property type="match status" value="1"/>
</dbReference>
<dbReference type="GO" id="GO:0052621">
    <property type="term" value="F:diguanylate cyclase activity"/>
    <property type="evidence" value="ECO:0007669"/>
    <property type="project" value="UniProtKB-EC"/>
</dbReference>
<dbReference type="Gene3D" id="3.30.70.270">
    <property type="match status" value="1"/>
</dbReference>
<comment type="subcellular location">
    <subcellularLocation>
        <location evidence="1">Cell membrane</location>
        <topology evidence="1">Multi-pass membrane protein</topology>
    </subcellularLocation>
</comment>
<dbReference type="InterPro" id="IPR029151">
    <property type="entry name" value="Sensor-like_sf"/>
</dbReference>
<proteinExistence type="predicted"/>
<dbReference type="EC" id="2.7.7.65" evidence="2"/>